<dbReference type="InterPro" id="IPR013324">
    <property type="entry name" value="RNA_pol_sigma_r3/r4-like"/>
</dbReference>
<evidence type="ECO:0000256" key="1">
    <source>
        <dbReference type="ARBA" id="ARBA00010641"/>
    </source>
</evidence>
<dbReference type="GO" id="GO:0003677">
    <property type="term" value="F:DNA binding"/>
    <property type="evidence" value="ECO:0007669"/>
    <property type="project" value="InterPro"/>
</dbReference>
<keyword evidence="2" id="KW-0805">Transcription regulation</keyword>
<proteinExistence type="inferred from homology"/>
<name>A0A1T4RFV5_9BACT</name>
<gene>
    <name evidence="7" type="ORF">SAMN04488128_1021103</name>
</gene>
<dbReference type="Gene3D" id="1.10.10.10">
    <property type="entry name" value="Winged helix-like DNA-binding domain superfamily/Winged helix DNA-binding domain"/>
    <property type="match status" value="1"/>
</dbReference>
<dbReference type="RefSeq" id="WP_078669585.1">
    <property type="nucleotide sequence ID" value="NZ_FUWZ01000002.1"/>
</dbReference>
<dbReference type="Gene3D" id="1.10.1740.10">
    <property type="match status" value="1"/>
</dbReference>
<sequence>MIEYSTLSDHELIVLLAHDDNNAFKTLYDRHARVLYLAAFKKLPVPHLLEDLLQEVFLTLYRKRSSLSEIINLRAYLHSALRNRILNELRNSLIHEQHHQQLSVPEATESPCNYDLQLLEKRFGEALDRLSERSREIFLLSRRDELSYKEIAERLGISVKAVEKHMGKALQVMRSEFKDYGVMAVVGLAMVERWV</sequence>
<keyword evidence="3" id="KW-0731">Sigma factor</keyword>
<evidence type="ECO:0000256" key="2">
    <source>
        <dbReference type="ARBA" id="ARBA00023015"/>
    </source>
</evidence>
<evidence type="ECO:0000256" key="3">
    <source>
        <dbReference type="ARBA" id="ARBA00023082"/>
    </source>
</evidence>
<dbReference type="InterPro" id="IPR007627">
    <property type="entry name" value="RNA_pol_sigma70_r2"/>
</dbReference>
<dbReference type="Proteomes" id="UP000190367">
    <property type="component" value="Unassembled WGS sequence"/>
</dbReference>
<evidence type="ECO:0000259" key="5">
    <source>
        <dbReference type="Pfam" id="PF04542"/>
    </source>
</evidence>
<reference evidence="8" key="1">
    <citation type="submission" date="2017-02" db="EMBL/GenBank/DDBJ databases">
        <authorList>
            <person name="Varghese N."/>
            <person name="Submissions S."/>
        </authorList>
    </citation>
    <scope>NUCLEOTIDE SEQUENCE [LARGE SCALE GENOMIC DNA]</scope>
    <source>
        <strain evidence="8">DSM 22224</strain>
    </source>
</reference>
<dbReference type="PANTHER" id="PTHR43133">
    <property type="entry name" value="RNA POLYMERASE ECF-TYPE SIGMA FACTO"/>
    <property type="match status" value="1"/>
</dbReference>
<dbReference type="InterPro" id="IPR014284">
    <property type="entry name" value="RNA_pol_sigma-70_dom"/>
</dbReference>
<feature type="domain" description="RNA polymerase sigma-70 region 2" evidence="5">
    <location>
        <begin position="27"/>
        <end position="91"/>
    </location>
</feature>
<evidence type="ECO:0000313" key="7">
    <source>
        <dbReference type="EMBL" id="SKA14884.1"/>
    </source>
</evidence>
<dbReference type="Pfam" id="PF04542">
    <property type="entry name" value="Sigma70_r2"/>
    <property type="match status" value="1"/>
</dbReference>
<dbReference type="GO" id="GO:0006352">
    <property type="term" value="P:DNA-templated transcription initiation"/>
    <property type="evidence" value="ECO:0007669"/>
    <property type="project" value="InterPro"/>
</dbReference>
<dbReference type="CDD" id="cd06171">
    <property type="entry name" value="Sigma70_r4"/>
    <property type="match status" value="1"/>
</dbReference>
<feature type="domain" description="RNA polymerase sigma factor 70 region 4 type 2" evidence="6">
    <location>
        <begin position="122"/>
        <end position="171"/>
    </location>
</feature>
<dbReference type="SUPFAM" id="SSF88659">
    <property type="entry name" value="Sigma3 and sigma4 domains of RNA polymerase sigma factors"/>
    <property type="match status" value="1"/>
</dbReference>
<dbReference type="EMBL" id="FUWZ01000002">
    <property type="protein sequence ID" value="SKA14884.1"/>
    <property type="molecule type" value="Genomic_DNA"/>
</dbReference>
<dbReference type="NCBIfam" id="TIGR02937">
    <property type="entry name" value="sigma70-ECF"/>
    <property type="match status" value="1"/>
</dbReference>
<dbReference type="SUPFAM" id="SSF88946">
    <property type="entry name" value="Sigma2 domain of RNA polymerase sigma factors"/>
    <property type="match status" value="1"/>
</dbReference>
<evidence type="ECO:0000313" key="8">
    <source>
        <dbReference type="Proteomes" id="UP000190367"/>
    </source>
</evidence>
<accession>A0A1T4RFV5</accession>
<dbReference type="PANTHER" id="PTHR43133:SF46">
    <property type="entry name" value="RNA POLYMERASE SIGMA-70 FACTOR ECF SUBFAMILY"/>
    <property type="match status" value="1"/>
</dbReference>
<keyword evidence="8" id="KW-1185">Reference proteome</keyword>
<protein>
    <submittedName>
        <fullName evidence="7">RNA polymerase sigma-70 factor, ECF subfamily</fullName>
    </submittedName>
</protein>
<dbReference type="AlphaFoldDB" id="A0A1T4RFV5"/>
<dbReference type="InterPro" id="IPR013249">
    <property type="entry name" value="RNA_pol_sigma70_r4_t2"/>
</dbReference>
<dbReference type="OrthoDB" id="764619at2"/>
<organism evidence="7 8">
    <name type="scientific">Chitinophaga eiseniae</name>
    <dbReference type="NCBI Taxonomy" id="634771"/>
    <lineage>
        <taxon>Bacteria</taxon>
        <taxon>Pseudomonadati</taxon>
        <taxon>Bacteroidota</taxon>
        <taxon>Chitinophagia</taxon>
        <taxon>Chitinophagales</taxon>
        <taxon>Chitinophagaceae</taxon>
        <taxon>Chitinophaga</taxon>
    </lineage>
</organism>
<evidence type="ECO:0000259" key="6">
    <source>
        <dbReference type="Pfam" id="PF08281"/>
    </source>
</evidence>
<dbReference type="InterPro" id="IPR036388">
    <property type="entry name" value="WH-like_DNA-bd_sf"/>
</dbReference>
<comment type="similarity">
    <text evidence="1">Belongs to the sigma-70 factor family. ECF subfamily.</text>
</comment>
<dbReference type="GO" id="GO:0016987">
    <property type="term" value="F:sigma factor activity"/>
    <property type="evidence" value="ECO:0007669"/>
    <property type="project" value="UniProtKB-KW"/>
</dbReference>
<evidence type="ECO:0000256" key="4">
    <source>
        <dbReference type="ARBA" id="ARBA00023163"/>
    </source>
</evidence>
<dbReference type="STRING" id="634771.SAMN04488128_1021103"/>
<dbReference type="Pfam" id="PF08281">
    <property type="entry name" value="Sigma70_r4_2"/>
    <property type="match status" value="1"/>
</dbReference>
<keyword evidence="4" id="KW-0804">Transcription</keyword>
<dbReference type="InterPro" id="IPR039425">
    <property type="entry name" value="RNA_pol_sigma-70-like"/>
</dbReference>
<dbReference type="InterPro" id="IPR013325">
    <property type="entry name" value="RNA_pol_sigma_r2"/>
</dbReference>